<keyword evidence="1" id="KW-0812">Transmembrane</keyword>
<accession>A0A371F505</accession>
<protein>
    <recommendedName>
        <fullName evidence="4">Reverse transcriptase Ty1/copia-type domain-containing protein</fullName>
    </recommendedName>
</protein>
<evidence type="ECO:0000256" key="1">
    <source>
        <dbReference type="SAM" id="Phobius"/>
    </source>
</evidence>
<dbReference type="OrthoDB" id="1749075at2759"/>
<dbReference type="Proteomes" id="UP000257109">
    <property type="component" value="Unassembled WGS sequence"/>
</dbReference>
<keyword evidence="1" id="KW-0472">Membrane</keyword>
<keyword evidence="3" id="KW-1185">Reference proteome</keyword>
<dbReference type="EMBL" id="QJKJ01010544">
    <property type="protein sequence ID" value="RDX73396.1"/>
    <property type="molecule type" value="Genomic_DNA"/>
</dbReference>
<name>A0A371F505_MUCPR</name>
<gene>
    <name evidence="2" type="ORF">CR513_47004</name>
</gene>
<organism evidence="2 3">
    <name type="scientific">Mucuna pruriens</name>
    <name type="common">Velvet bean</name>
    <name type="synonym">Dolichos pruriens</name>
    <dbReference type="NCBI Taxonomy" id="157652"/>
    <lineage>
        <taxon>Eukaryota</taxon>
        <taxon>Viridiplantae</taxon>
        <taxon>Streptophyta</taxon>
        <taxon>Embryophyta</taxon>
        <taxon>Tracheophyta</taxon>
        <taxon>Spermatophyta</taxon>
        <taxon>Magnoliopsida</taxon>
        <taxon>eudicotyledons</taxon>
        <taxon>Gunneridae</taxon>
        <taxon>Pentapetalae</taxon>
        <taxon>rosids</taxon>
        <taxon>fabids</taxon>
        <taxon>Fabales</taxon>
        <taxon>Fabaceae</taxon>
        <taxon>Papilionoideae</taxon>
        <taxon>50 kb inversion clade</taxon>
        <taxon>NPAAA clade</taxon>
        <taxon>indigoferoid/millettioid clade</taxon>
        <taxon>Phaseoleae</taxon>
        <taxon>Mucuna</taxon>
    </lineage>
</organism>
<proteinExistence type="predicted"/>
<sequence>MFKKKEGIPRVELVRYIKQHSWQRPELEEFLESRKENDVVPWFDAFMLSHGVICFDKCVYSKRMRNDFFIYFLLYVDDMLNATKSKDKLDSFKTCFNIFKWKNSKSINTPLGAHFLVPMKRNMSKIPYFSVVGSLMYAIFHIRLDYVHVISVIRKFMSNFEKAQ</sequence>
<feature type="transmembrane region" description="Helical" evidence="1">
    <location>
        <begin position="126"/>
        <end position="144"/>
    </location>
</feature>
<feature type="non-terminal residue" evidence="2">
    <location>
        <position position="1"/>
    </location>
</feature>
<keyword evidence="1" id="KW-1133">Transmembrane helix</keyword>
<evidence type="ECO:0008006" key="4">
    <source>
        <dbReference type="Google" id="ProtNLM"/>
    </source>
</evidence>
<comment type="caution">
    <text evidence="2">The sequence shown here is derived from an EMBL/GenBank/DDBJ whole genome shotgun (WGS) entry which is preliminary data.</text>
</comment>
<reference evidence="2" key="1">
    <citation type="submission" date="2018-05" db="EMBL/GenBank/DDBJ databases">
        <title>Draft genome of Mucuna pruriens seed.</title>
        <authorList>
            <person name="Nnadi N.E."/>
            <person name="Vos R."/>
            <person name="Hasami M.H."/>
            <person name="Devisetty U.K."/>
            <person name="Aguiy J.C."/>
        </authorList>
    </citation>
    <scope>NUCLEOTIDE SEQUENCE [LARGE SCALE GENOMIC DNA]</scope>
    <source>
        <strain evidence="2">JCA_2017</strain>
    </source>
</reference>
<evidence type="ECO:0000313" key="3">
    <source>
        <dbReference type="Proteomes" id="UP000257109"/>
    </source>
</evidence>
<dbReference type="AlphaFoldDB" id="A0A371F505"/>
<evidence type="ECO:0000313" key="2">
    <source>
        <dbReference type="EMBL" id="RDX73396.1"/>
    </source>
</evidence>